<evidence type="ECO:0008006" key="3">
    <source>
        <dbReference type="Google" id="ProtNLM"/>
    </source>
</evidence>
<proteinExistence type="predicted"/>
<sequence>MKGDPMKQKRCLFRKKYFYRLVTLVLVILMGLWPVSCSKTEVSQEATSGKTEAPEEVSSNEEEVIEEAASDYIFYLQNNEIRYIDLEKTDSVQPEQLTEQYLKTEGEDVYAVSSNIDRIFKNQAVIFADHSDPGEMRLYYKSLNKEDEKPRFIDENISEYLTSADKEHMLYVKGDERGLYRWDFDLKKSEKLSEYVGEYYISGDGKNICFLDENSDLYVKSQNEKPKKIVKNIHYIVYCNEELTKFVYSRGENLYLYHAGKEEKIANNAIVIGFLNNGEGYYRTDEKIIPWDELIEDDVAPDSPRKEFIKNLSEEDADEYGWTVNTLWYFDGEKSHKLNERCLWISSGIMWDIALFGWVMQDRTQVFFREYDAKAFTKIKLSELNEEYDLYEIMDKVFEEFQKTTPYFVAIKDRVMTMSGVVAETVSADSSGRRLYFYKNVDGQYLKGDLYRVEVSEDGVSDPIVVSDNVSTTRKNVFGDGTEIYFKFKAEFVGDLYVDGKKVDEDVNTERWDYDEKTKTLLYFTTWNRGIEHGHLKSYTKGESKFIAKDVYDAYFTDGGRVLYLTNTEVHREANNKLYVYDGEKTQQIAENVQRLFFTKDKGRDPM</sequence>
<dbReference type="SUPFAM" id="SSF82171">
    <property type="entry name" value="DPP6 N-terminal domain-like"/>
    <property type="match status" value="1"/>
</dbReference>
<protein>
    <recommendedName>
        <fullName evidence="3">Lipoprotein</fullName>
    </recommendedName>
</protein>
<name>A0ABV9QI72_9FIRM</name>
<accession>A0ABV9QI72</accession>
<evidence type="ECO:0000313" key="2">
    <source>
        <dbReference type="Proteomes" id="UP001595916"/>
    </source>
</evidence>
<dbReference type="RefSeq" id="WP_379786977.1">
    <property type="nucleotide sequence ID" value="NZ_JBHSHL010000002.1"/>
</dbReference>
<evidence type="ECO:0000313" key="1">
    <source>
        <dbReference type="EMBL" id="MFC4803543.1"/>
    </source>
</evidence>
<keyword evidence="2" id="KW-1185">Reference proteome</keyword>
<dbReference type="Proteomes" id="UP001595916">
    <property type="component" value="Unassembled WGS sequence"/>
</dbReference>
<reference evidence="2" key="1">
    <citation type="journal article" date="2019" name="Int. J. Syst. Evol. Microbiol.">
        <title>The Global Catalogue of Microorganisms (GCM) 10K type strain sequencing project: providing services to taxonomists for standard genome sequencing and annotation.</title>
        <authorList>
            <consortium name="The Broad Institute Genomics Platform"/>
            <consortium name="The Broad Institute Genome Sequencing Center for Infectious Disease"/>
            <person name="Wu L."/>
            <person name="Ma J."/>
        </authorList>
    </citation>
    <scope>NUCLEOTIDE SEQUENCE [LARGE SCALE GENOMIC DNA]</scope>
    <source>
        <strain evidence="2">CCUG 46385</strain>
    </source>
</reference>
<comment type="caution">
    <text evidence="1">The sequence shown here is derived from an EMBL/GenBank/DDBJ whole genome shotgun (WGS) entry which is preliminary data.</text>
</comment>
<dbReference type="EMBL" id="JBHSHL010000002">
    <property type="protein sequence ID" value="MFC4803543.1"/>
    <property type="molecule type" value="Genomic_DNA"/>
</dbReference>
<organism evidence="1 2">
    <name type="scientific">Filifactor villosus</name>
    <dbReference type="NCBI Taxonomy" id="29374"/>
    <lineage>
        <taxon>Bacteria</taxon>
        <taxon>Bacillati</taxon>
        <taxon>Bacillota</taxon>
        <taxon>Clostridia</taxon>
        <taxon>Peptostreptococcales</taxon>
        <taxon>Filifactoraceae</taxon>
        <taxon>Filifactor</taxon>
    </lineage>
</organism>
<gene>
    <name evidence="1" type="ORF">ACFO4R_00460</name>
</gene>